<keyword evidence="5" id="KW-0472">Membrane</keyword>
<evidence type="ECO:0000313" key="11">
    <source>
        <dbReference type="EMBL" id="OOF83324.1"/>
    </source>
</evidence>
<evidence type="ECO:0000259" key="10">
    <source>
        <dbReference type="Pfam" id="PF24575"/>
    </source>
</evidence>
<evidence type="ECO:0000256" key="2">
    <source>
        <dbReference type="ARBA" id="ARBA00022452"/>
    </source>
</evidence>
<dbReference type="InterPro" id="IPR007655">
    <property type="entry name" value="Slam_C"/>
</dbReference>
<keyword evidence="6" id="KW-0998">Cell outer membrane</keyword>
<keyword evidence="4 8" id="KW-0732">Signal</keyword>
<dbReference type="InterPro" id="IPR011990">
    <property type="entry name" value="TPR-like_helical_dom_sf"/>
</dbReference>
<keyword evidence="2" id="KW-1134">Transmembrane beta strand</keyword>
<dbReference type="Proteomes" id="UP000188573">
    <property type="component" value="Unassembled WGS sequence"/>
</dbReference>
<evidence type="ECO:0000256" key="3">
    <source>
        <dbReference type="ARBA" id="ARBA00022692"/>
    </source>
</evidence>
<keyword evidence="12" id="KW-1185">Reference proteome</keyword>
<gene>
    <name evidence="11" type="ORF">BKG92_03310</name>
</gene>
<evidence type="ECO:0000259" key="9">
    <source>
        <dbReference type="Pfam" id="PF04575"/>
    </source>
</evidence>
<comment type="caution">
    <text evidence="11">The sequence shown here is derived from an EMBL/GenBank/DDBJ whole genome shotgun (WGS) entry which is preliminary data.</text>
</comment>
<evidence type="ECO:0000256" key="4">
    <source>
        <dbReference type="ARBA" id="ARBA00022729"/>
    </source>
</evidence>
<evidence type="ECO:0000256" key="7">
    <source>
        <dbReference type="ARBA" id="ARBA00023609"/>
    </source>
</evidence>
<dbReference type="Pfam" id="PF04575">
    <property type="entry name" value="SlipAM"/>
    <property type="match status" value="1"/>
</dbReference>
<evidence type="ECO:0000256" key="1">
    <source>
        <dbReference type="ARBA" id="ARBA00004571"/>
    </source>
</evidence>
<organism evidence="11 12">
    <name type="scientific">Rodentibacter ratti</name>
    <dbReference type="NCBI Taxonomy" id="1906745"/>
    <lineage>
        <taxon>Bacteria</taxon>
        <taxon>Pseudomonadati</taxon>
        <taxon>Pseudomonadota</taxon>
        <taxon>Gammaproteobacteria</taxon>
        <taxon>Pasteurellales</taxon>
        <taxon>Pasteurellaceae</taxon>
        <taxon>Rodentibacter</taxon>
    </lineage>
</organism>
<dbReference type="InterPro" id="IPR057556">
    <property type="entry name" value="TPR_Slam"/>
</dbReference>
<feature type="domain" description="Surface lipoprotein assembly modifier N-terminal TPR repeats region" evidence="10">
    <location>
        <begin position="59"/>
        <end position="162"/>
    </location>
</feature>
<feature type="domain" description="Surface lipoprotein assembly modifier C-terminal" evidence="9">
    <location>
        <begin position="191"/>
        <end position="478"/>
    </location>
</feature>
<evidence type="ECO:0008006" key="13">
    <source>
        <dbReference type="Google" id="ProtNLM"/>
    </source>
</evidence>
<evidence type="ECO:0000256" key="8">
    <source>
        <dbReference type="SAM" id="SignalP"/>
    </source>
</evidence>
<evidence type="ECO:0000313" key="12">
    <source>
        <dbReference type="Proteomes" id="UP000188573"/>
    </source>
</evidence>
<reference evidence="11 12" key="1">
    <citation type="submission" date="2016-10" db="EMBL/GenBank/DDBJ databases">
        <title>Rodentibacter gen. nov. and new species.</title>
        <authorList>
            <person name="Christensen H."/>
        </authorList>
    </citation>
    <scope>NUCLEOTIDE SEQUENCE [LARGE SCALE GENOMIC DNA]</scope>
    <source>
        <strain evidence="11 12">Ac81</strain>
    </source>
</reference>
<accession>A0A1V3L065</accession>
<feature type="chain" id="PRO_5012957151" description="Chromosomal replication initiation protein" evidence="8">
    <location>
        <begin position="23"/>
        <end position="478"/>
    </location>
</feature>
<name>A0A1V3L065_9PAST</name>
<dbReference type="RefSeq" id="WP_077495743.1">
    <property type="nucleotide sequence ID" value="NZ_MLAG01000014.1"/>
</dbReference>
<dbReference type="SUPFAM" id="SSF48452">
    <property type="entry name" value="TPR-like"/>
    <property type="match status" value="1"/>
</dbReference>
<comment type="subcellular location">
    <subcellularLocation>
        <location evidence="1">Cell outer membrane</location>
        <topology evidence="1">Multi-pass membrane protein</topology>
    </subcellularLocation>
</comment>
<dbReference type="EMBL" id="MLAG01000014">
    <property type="protein sequence ID" value="OOF83324.1"/>
    <property type="molecule type" value="Genomic_DNA"/>
</dbReference>
<dbReference type="AlphaFoldDB" id="A0A1V3L065"/>
<comment type="similarity">
    <text evidence="7">Belongs to the Slam family.</text>
</comment>
<keyword evidence="3" id="KW-0812">Transmembrane</keyword>
<evidence type="ECO:0000256" key="6">
    <source>
        <dbReference type="ARBA" id="ARBA00023237"/>
    </source>
</evidence>
<sequence length="478" mass="56038">MKLTNTVLSTLFFSLLAINTQAEIAQSKNDELNDRINVAKPTLPQQEKNIAPKSDETTVSMSKEELQQYPDLIVRGLVPAVFQGNGEAVEILLPLYKNLPQQDPTLLAWAEAIMAREQGDFSLAVERYRTLFSKHSHIIALRYQLAQALFLNNDNEAAKDQFQKLRAEKVSPETVQVIDQYFSALNKRDQWKVNGGLSYLNESNINNAPKSGTKIGNWNAWEKESAQGFSYYLNTEKKWSWANNIFTKLQFEGQGRYFWNNKKYNELNLRVGTGLGYQTARFETSLTPFMEKRWYGGGSSGGNSLKQYSKNSGVRLETNYWLNEKWQISTALEYGEQRYDWRKHLNGNNYLWSNTLLYVPKSGQYWLAGIDYNRENTRDRDNAYQRKNIRLTWGQEWQWGISSRLTLAYARRTYKDIDFFQIRQKNDEYFTALTLWHRDFYFCGITPKLTWAYQKIKSNHPFYSYDKNRLYLEMSKTF</sequence>
<proteinExistence type="inferred from homology"/>
<dbReference type="Gene3D" id="1.25.40.10">
    <property type="entry name" value="Tetratricopeptide repeat domain"/>
    <property type="match status" value="1"/>
</dbReference>
<dbReference type="GO" id="GO:0009279">
    <property type="term" value="C:cell outer membrane"/>
    <property type="evidence" value="ECO:0007669"/>
    <property type="project" value="UniProtKB-SubCell"/>
</dbReference>
<evidence type="ECO:0000256" key="5">
    <source>
        <dbReference type="ARBA" id="ARBA00023136"/>
    </source>
</evidence>
<feature type="signal peptide" evidence="8">
    <location>
        <begin position="1"/>
        <end position="22"/>
    </location>
</feature>
<dbReference type="Pfam" id="PF24575">
    <property type="entry name" value="TPR_Slam"/>
    <property type="match status" value="1"/>
</dbReference>
<protein>
    <recommendedName>
        <fullName evidence="13">Chromosomal replication initiation protein</fullName>
    </recommendedName>
</protein>